<protein>
    <recommendedName>
        <fullName evidence="9">Major facilitator superfamily (MFS) profile domain-containing protein</fullName>
    </recommendedName>
</protein>
<dbReference type="GO" id="GO:0016020">
    <property type="term" value="C:membrane"/>
    <property type="evidence" value="ECO:0007669"/>
    <property type="project" value="UniProtKB-SubCell"/>
</dbReference>
<feature type="transmembrane region" description="Helical" evidence="6">
    <location>
        <begin position="282"/>
        <end position="303"/>
    </location>
</feature>
<feature type="transmembrane region" description="Helical" evidence="6">
    <location>
        <begin position="251"/>
        <end position="270"/>
    </location>
</feature>
<evidence type="ECO:0000256" key="4">
    <source>
        <dbReference type="ARBA" id="ARBA00023136"/>
    </source>
</evidence>
<evidence type="ECO:0000313" key="7">
    <source>
        <dbReference type="EMBL" id="PSS24956.1"/>
    </source>
</evidence>
<accession>A0A2T3B9E7</accession>
<gene>
    <name evidence="7" type="ORF">M430DRAFT_55813</name>
</gene>
<feature type="transmembrane region" description="Helical" evidence="6">
    <location>
        <begin position="97"/>
        <end position="115"/>
    </location>
</feature>
<dbReference type="InParanoid" id="A0A2T3B9E7"/>
<evidence type="ECO:0000256" key="5">
    <source>
        <dbReference type="SAM" id="MobiDB-lite"/>
    </source>
</evidence>
<feature type="transmembrane region" description="Helical" evidence="6">
    <location>
        <begin position="34"/>
        <end position="54"/>
    </location>
</feature>
<organism evidence="7 8">
    <name type="scientific">Amorphotheca resinae ATCC 22711</name>
    <dbReference type="NCBI Taxonomy" id="857342"/>
    <lineage>
        <taxon>Eukaryota</taxon>
        <taxon>Fungi</taxon>
        <taxon>Dikarya</taxon>
        <taxon>Ascomycota</taxon>
        <taxon>Pezizomycotina</taxon>
        <taxon>Leotiomycetes</taxon>
        <taxon>Helotiales</taxon>
        <taxon>Amorphothecaceae</taxon>
        <taxon>Amorphotheca</taxon>
    </lineage>
</organism>
<dbReference type="Pfam" id="PF07690">
    <property type="entry name" value="MFS_1"/>
    <property type="match status" value="1"/>
</dbReference>
<proteinExistence type="predicted"/>
<dbReference type="Proteomes" id="UP000241818">
    <property type="component" value="Unassembled WGS sequence"/>
</dbReference>
<feature type="transmembrane region" description="Helical" evidence="6">
    <location>
        <begin position="315"/>
        <end position="331"/>
    </location>
</feature>
<keyword evidence="2 6" id="KW-0812">Transmembrane</keyword>
<evidence type="ECO:0000256" key="6">
    <source>
        <dbReference type="SAM" id="Phobius"/>
    </source>
</evidence>
<dbReference type="RefSeq" id="XP_024723555.1">
    <property type="nucleotide sequence ID" value="XM_024868564.1"/>
</dbReference>
<feature type="compositionally biased region" description="Low complexity" evidence="5">
    <location>
        <begin position="472"/>
        <end position="483"/>
    </location>
</feature>
<dbReference type="EMBL" id="KZ679007">
    <property type="protein sequence ID" value="PSS24956.1"/>
    <property type="molecule type" value="Genomic_DNA"/>
</dbReference>
<reference evidence="7 8" key="1">
    <citation type="journal article" date="2018" name="New Phytol.">
        <title>Comparative genomics and transcriptomics depict ericoid mycorrhizal fungi as versatile saprotrophs and plant mutualists.</title>
        <authorList>
            <person name="Martino E."/>
            <person name="Morin E."/>
            <person name="Grelet G.A."/>
            <person name="Kuo A."/>
            <person name="Kohler A."/>
            <person name="Daghino S."/>
            <person name="Barry K.W."/>
            <person name="Cichocki N."/>
            <person name="Clum A."/>
            <person name="Dockter R.B."/>
            <person name="Hainaut M."/>
            <person name="Kuo R.C."/>
            <person name="LaButti K."/>
            <person name="Lindahl B.D."/>
            <person name="Lindquist E.A."/>
            <person name="Lipzen A."/>
            <person name="Khouja H.R."/>
            <person name="Magnuson J."/>
            <person name="Murat C."/>
            <person name="Ohm R.A."/>
            <person name="Singer S.W."/>
            <person name="Spatafora J.W."/>
            <person name="Wang M."/>
            <person name="Veneault-Fourrey C."/>
            <person name="Henrissat B."/>
            <person name="Grigoriev I.V."/>
            <person name="Martin F.M."/>
            <person name="Perotto S."/>
        </authorList>
    </citation>
    <scope>NUCLEOTIDE SEQUENCE [LARGE SCALE GENOMIC DNA]</scope>
    <source>
        <strain evidence="7 8">ATCC 22711</strain>
    </source>
</reference>
<feature type="transmembrane region" description="Helical" evidence="6">
    <location>
        <begin position="121"/>
        <end position="141"/>
    </location>
</feature>
<evidence type="ECO:0008006" key="9">
    <source>
        <dbReference type="Google" id="ProtNLM"/>
    </source>
</evidence>
<dbReference type="OrthoDB" id="196103at2759"/>
<dbReference type="InterPro" id="IPR011701">
    <property type="entry name" value="MFS"/>
</dbReference>
<dbReference type="InterPro" id="IPR036259">
    <property type="entry name" value="MFS_trans_sf"/>
</dbReference>
<dbReference type="GO" id="GO:0022857">
    <property type="term" value="F:transmembrane transporter activity"/>
    <property type="evidence" value="ECO:0007669"/>
    <property type="project" value="InterPro"/>
</dbReference>
<dbReference type="GeneID" id="36576645"/>
<dbReference type="Gene3D" id="1.20.1250.20">
    <property type="entry name" value="MFS general substrate transporter like domains"/>
    <property type="match status" value="1"/>
</dbReference>
<feature type="transmembrane region" description="Helical" evidence="6">
    <location>
        <begin position="193"/>
        <end position="213"/>
    </location>
</feature>
<dbReference type="SUPFAM" id="SSF103473">
    <property type="entry name" value="MFS general substrate transporter"/>
    <property type="match status" value="1"/>
</dbReference>
<comment type="subcellular location">
    <subcellularLocation>
        <location evidence="1">Membrane</location>
        <topology evidence="1">Multi-pass membrane protein</topology>
    </subcellularLocation>
</comment>
<evidence type="ECO:0000256" key="3">
    <source>
        <dbReference type="ARBA" id="ARBA00022989"/>
    </source>
</evidence>
<feature type="compositionally biased region" description="Basic and acidic residues" evidence="5">
    <location>
        <begin position="459"/>
        <end position="471"/>
    </location>
</feature>
<evidence type="ECO:0000256" key="2">
    <source>
        <dbReference type="ARBA" id="ARBA00022692"/>
    </source>
</evidence>
<sequence>MGKDTSTAISSVESLERSPLQNVSLFRRVFHGTLVQVLIVGLVSCMNPGIWNALNSLGAGGEESPFLVNAANAITFGIMVFGCTAGGIVSNKIGLKWTLVLGTLGYPCYSASLYTNNRYGTVWFVLFGAVTCGFSASMLWASEAAIALGYPEHKKRGRYVGIWLGIRGCGSLIGGSINLALNSKNAKTGKVGYTTYLVLIAIQCCGLPFALLLSPPDKVIRDDGTKVPNLKHTTWLKEGKAIWRLIRTRRILLLIPIFIVGNWGSTYTSNYFATYFSVRGRALGSFLTAVAGISGDLLTGLALDYEPWKRSFRAKIVWVWLLSLILGLWIWQTTNQVLYDRTSPKLDWITPGFGRGFAPYILWSFASESLNTYLYWTMGTLDDGVGTLARTTGLLRSFESLGSTFAFVTSATHWKYINTLILAFALFVFQIPFTTTAAWSVPEKPFVGDEQREAEEAEADSRGEADSDSEKGAGVAVGKGVVV</sequence>
<feature type="transmembrane region" description="Helical" evidence="6">
    <location>
        <begin position="162"/>
        <end position="181"/>
    </location>
</feature>
<dbReference type="PANTHER" id="PTHR23294:SF57">
    <property type="entry name" value="CINA C-TERMINAL DOMAIN-CONTAINING PROTEIN"/>
    <property type="match status" value="1"/>
</dbReference>
<evidence type="ECO:0000313" key="8">
    <source>
        <dbReference type="Proteomes" id="UP000241818"/>
    </source>
</evidence>
<keyword evidence="4 6" id="KW-0472">Membrane</keyword>
<dbReference type="AlphaFoldDB" id="A0A2T3B9E7"/>
<evidence type="ECO:0000256" key="1">
    <source>
        <dbReference type="ARBA" id="ARBA00004141"/>
    </source>
</evidence>
<dbReference type="InterPro" id="IPR051617">
    <property type="entry name" value="UNC-93-like_regulator"/>
</dbReference>
<feature type="region of interest" description="Disordered" evidence="5">
    <location>
        <begin position="449"/>
        <end position="483"/>
    </location>
</feature>
<feature type="transmembrane region" description="Helical" evidence="6">
    <location>
        <begin position="66"/>
        <end position="90"/>
    </location>
</feature>
<keyword evidence="8" id="KW-1185">Reference proteome</keyword>
<keyword evidence="3 6" id="KW-1133">Transmembrane helix</keyword>
<dbReference type="PANTHER" id="PTHR23294">
    <property type="entry name" value="ET TRANSLATION PRODUCT-RELATED"/>
    <property type="match status" value="1"/>
</dbReference>
<name>A0A2T3B9E7_AMORE</name>